<dbReference type="InterPro" id="IPR037143">
    <property type="entry name" value="4-PPantetheinyl_Trfase_dom_sf"/>
</dbReference>
<dbReference type="Proteomes" id="UP001165090">
    <property type="component" value="Unassembled WGS sequence"/>
</dbReference>
<dbReference type="PANTHER" id="PTHR12215:SF10">
    <property type="entry name" value="L-AMINOADIPATE-SEMIALDEHYDE DEHYDROGENASE-PHOSPHOPANTETHEINYL TRANSFERASE"/>
    <property type="match status" value="1"/>
</dbReference>
<keyword evidence="2" id="KW-0808">Transferase</keyword>
<evidence type="ECO:0000256" key="1">
    <source>
        <dbReference type="ARBA" id="ARBA00013172"/>
    </source>
</evidence>
<gene>
    <name evidence="5" type="ORF">VaNZ11_009023</name>
</gene>
<dbReference type="InterPro" id="IPR055066">
    <property type="entry name" value="AASDHPPT_N"/>
</dbReference>
<dbReference type="EMBL" id="BSDZ01000024">
    <property type="protein sequence ID" value="GLI65487.1"/>
    <property type="molecule type" value="Genomic_DNA"/>
</dbReference>
<dbReference type="SUPFAM" id="SSF56214">
    <property type="entry name" value="4'-phosphopantetheinyl transferase"/>
    <property type="match status" value="2"/>
</dbReference>
<dbReference type="Pfam" id="PF22624">
    <property type="entry name" value="AASDHPPT_N"/>
    <property type="match status" value="1"/>
</dbReference>
<feature type="domain" description="4'-phosphopantetheinyl transferase" evidence="3">
    <location>
        <begin position="146"/>
        <end position="203"/>
    </location>
</feature>
<evidence type="ECO:0000259" key="3">
    <source>
        <dbReference type="Pfam" id="PF01648"/>
    </source>
</evidence>
<accession>A0ABQ5S6F7</accession>
<organism evidence="5 6">
    <name type="scientific">Volvox africanus</name>
    <dbReference type="NCBI Taxonomy" id="51714"/>
    <lineage>
        <taxon>Eukaryota</taxon>
        <taxon>Viridiplantae</taxon>
        <taxon>Chlorophyta</taxon>
        <taxon>core chlorophytes</taxon>
        <taxon>Chlorophyceae</taxon>
        <taxon>CS clade</taxon>
        <taxon>Chlamydomonadales</taxon>
        <taxon>Volvocaceae</taxon>
        <taxon>Volvox</taxon>
    </lineage>
</organism>
<sequence length="222" mass="24846">MDNEADRCRIRWIVDLEAEKASGCLRQLLTLLPEHEQQQVLCFLQPTDQDRALISRLLQRCCVCIALGIKWEDVALALTKGRKPFTTNSKPVFAPNFNYNVSHEGRYVAIASDPMYLVGVDVAAPRCGRTGPEAAGRPLDQYLHSFRGQLAESEWALLEQLAPDEGQREATFQRLWSLKEAFIKARGDGLGFQPLSRAAFEFPDGDPWASSAKLVLDGELQN</sequence>
<dbReference type="Gene3D" id="3.90.470.20">
    <property type="entry name" value="4'-phosphopantetheinyl transferase domain"/>
    <property type="match status" value="1"/>
</dbReference>
<evidence type="ECO:0000313" key="5">
    <source>
        <dbReference type="EMBL" id="GLI65487.1"/>
    </source>
</evidence>
<dbReference type="InterPro" id="IPR008278">
    <property type="entry name" value="4-PPantetheinyl_Trfase_dom"/>
</dbReference>
<evidence type="ECO:0000313" key="6">
    <source>
        <dbReference type="Proteomes" id="UP001165090"/>
    </source>
</evidence>
<protein>
    <recommendedName>
        <fullName evidence="1">holo-[acyl-carrier-protein] synthase</fullName>
        <ecNumber evidence="1">2.7.8.7</ecNumber>
    </recommendedName>
</protein>
<dbReference type="EC" id="2.7.8.7" evidence="1"/>
<dbReference type="InterPro" id="IPR050559">
    <property type="entry name" value="P-Pant_transferase_sf"/>
</dbReference>
<feature type="domain" description="4'-phosphopantetheinyl transferase N-terminal" evidence="4">
    <location>
        <begin position="26"/>
        <end position="114"/>
    </location>
</feature>
<name>A0ABQ5S6F7_9CHLO</name>
<proteinExistence type="predicted"/>
<dbReference type="Pfam" id="PF01648">
    <property type="entry name" value="ACPS"/>
    <property type="match status" value="1"/>
</dbReference>
<evidence type="ECO:0000259" key="4">
    <source>
        <dbReference type="Pfam" id="PF22624"/>
    </source>
</evidence>
<keyword evidence="6" id="KW-1185">Reference proteome</keyword>
<evidence type="ECO:0000256" key="2">
    <source>
        <dbReference type="ARBA" id="ARBA00022679"/>
    </source>
</evidence>
<comment type="caution">
    <text evidence="5">The sequence shown here is derived from an EMBL/GenBank/DDBJ whole genome shotgun (WGS) entry which is preliminary data.</text>
</comment>
<reference evidence="5 6" key="1">
    <citation type="journal article" date="2023" name="IScience">
        <title>Expanded male sex-determining region conserved during the evolution of homothallism in the green alga Volvox.</title>
        <authorList>
            <person name="Yamamoto K."/>
            <person name="Matsuzaki R."/>
            <person name="Mahakham W."/>
            <person name="Heman W."/>
            <person name="Sekimoto H."/>
            <person name="Kawachi M."/>
            <person name="Minakuchi Y."/>
            <person name="Toyoda A."/>
            <person name="Nozaki H."/>
        </authorList>
    </citation>
    <scope>NUCLEOTIDE SEQUENCE [LARGE SCALE GENOMIC DNA]</scope>
    <source>
        <strain evidence="5 6">NIES-4468</strain>
    </source>
</reference>
<dbReference type="PANTHER" id="PTHR12215">
    <property type="entry name" value="PHOSPHOPANTETHEINE TRANSFERASE"/>
    <property type="match status" value="1"/>
</dbReference>